<feature type="domain" description="S100/CaBP-9k-type calcium binding subdomain" evidence="3">
    <location>
        <begin position="63"/>
        <end position="105"/>
    </location>
</feature>
<dbReference type="GO" id="GO:0048306">
    <property type="term" value="F:calcium-dependent protein binding"/>
    <property type="evidence" value="ECO:0007669"/>
    <property type="project" value="TreeGrafter"/>
</dbReference>
<dbReference type="GO" id="GO:0044548">
    <property type="term" value="F:S100 protein binding"/>
    <property type="evidence" value="ECO:0007669"/>
    <property type="project" value="TreeGrafter"/>
</dbReference>
<feature type="region of interest" description="Disordered" evidence="2">
    <location>
        <begin position="126"/>
        <end position="145"/>
    </location>
</feature>
<dbReference type="PANTHER" id="PTHR11639">
    <property type="entry name" value="S100 CALCIUM-BINDING PROTEIN"/>
    <property type="match status" value="1"/>
</dbReference>
<dbReference type="PANTHER" id="PTHR11639:SF134">
    <property type="entry name" value="PROTEIN S100-A1-RELATED"/>
    <property type="match status" value="1"/>
</dbReference>
<feature type="region of interest" description="Disordered" evidence="2">
    <location>
        <begin position="182"/>
        <end position="233"/>
    </location>
</feature>
<dbReference type="InterPro" id="IPR011992">
    <property type="entry name" value="EF-hand-dom_pair"/>
</dbReference>
<dbReference type="AlphaFoldDB" id="A0A8B9MG93"/>
<sequence>MHVPVTGSCCPTGQATQPRGQAFPEGEARSCLVPSHAGDKGTGAPLPPAATRTLLTSAMASQLEGAMETLINVFHHYSGKEGDKYKLSKKELKELLQSELGCFLEVGTSHVGKWGLGGPPFPPCPGAAASQQAAKPRGSACHPPHTHRLRRTRVLWRRSCRTWMRTATGRWTSRSTWSWWPRSPWPATPSSGRTPDPGWSPPCSSQPWHPQNAEPPATPATSPSAPQHTLGIPLGSSSTIKALTQPEACCQLLRFQGWGFCPVPLLVPLGIPGSFPSPKPQGHREKPLWVTPSAWRHSCLHLALVAPSHPALHPAPEPGINPESCQSTAQLGWVTPACTGVLGCRTWGCNMGA</sequence>
<dbReference type="Proteomes" id="UP000694541">
    <property type="component" value="Unplaced"/>
</dbReference>
<evidence type="ECO:0000313" key="5">
    <source>
        <dbReference type="Proteomes" id="UP000694541"/>
    </source>
</evidence>
<dbReference type="GO" id="GO:0046914">
    <property type="term" value="F:transition metal ion binding"/>
    <property type="evidence" value="ECO:0007669"/>
    <property type="project" value="InterPro"/>
</dbReference>
<dbReference type="Ensembl" id="ENSANIT00000007381.1">
    <property type="protein sequence ID" value="ENSANIP00000007138.1"/>
    <property type="gene ID" value="ENSANIG00000004870.1"/>
</dbReference>
<evidence type="ECO:0000313" key="4">
    <source>
        <dbReference type="Ensembl" id="ENSANIP00000007138.1"/>
    </source>
</evidence>
<accession>A0A8B9MG93</accession>
<dbReference type="SMART" id="SM01394">
    <property type="entry name" value="S_100"/>
    <property type="match status" value="1"/>
</dbReference>
<reference evidence="4" key="1">
    <citation type="submission" date="2025-08" db="UniProtKB">
        <authorList>
            <consortium name="Ensembl"/>
        </authorList>
    </citation>
    <scope>IDENTIFICATION</scope>
</reference>
<evidence type="ECO:0000256" key="2">
    <source>
        <dbReference type="SAM" id="MobiDB-lite"/>
    </source>
</evidence>
<reference evidence="4" key="2">
    <citation type="submission" date="2025-09" db="UniProtKB">
        <authorList>
            <consortium name="Ensembl"/>
        </authorList>
    </citation>
    <scope>IDENTIFICATION</scope>
</reference>
<keyword evidence="5" id="KW-1185">Reference proteome</keyword>
<dbReference type="SUPFAM" id="SSF47473">
    <property type="entry name" value="EF-hand"/>
    <property type="match status" value="1"/>
</dbReference>
<dbReference type="Gene3D" id="1.10.238.10">
    <property type="entry name" value="EF-hand"/>
    <property type="match status" value="1"/>
</dbReference>
<proteinExistence type="inferred from homology"/>
<feature type="region of interest" description="Disordered" evidence="2">
    <location>
        <begin position="1"/>
        <end position="23"/>
    </location>
</feature>
<feature type="compositionally biased region" description="Polar residues" evidence="2">
    <location>
        <begin position="9"/>
        <end position="19"/>
    </location>
</feature>
<dbReference type="GO" id="GO:0016529">
    <property type="term" value="C:sarcoplasmic reticulum"/>
    <property type="evidence" value="ECO:0007669"/>
    <property type="project" value="TreeGrafter"/>
</dbReference>
<protein>
    <recommendedName>
        <fullName evidence="3">S100/CaBP-9k-type calcium binding subdomain domain-containing protein</fullName>
    </recommendedName>
</protein>
<name>A0A8B9MG93_9AVES</name>
<organism evidence="4 5">
    <name type="scientific">Accipiter nisus</name>
    <name type="common">Eurasian sparrowhawk</name>
    <dbReference type="NCBI Taxonomy" id="211598"/>
    <lineage>
        <taxon>Eukaryota</taxon>
        <taxon>Metazoa</taxon>
        <taxon>Chordata</taxon>
        <taxon>Craniata</taxon>
        <taxon>Vertebrata</taxon>
        <taxon>Euteleostomi</taxon>
        <taxon>Archelosauria</taxon>
        <taxon>Archosauria</taxon>
        <taxon>Dinosauria</taxon>
        <taxon>Saurischia</taxon>
        <taxon>Theropoda</taxon>
        <taxon>Coelurosauria</taxon>
        <taxon>Aves</taxon>
        <taxon>Neognathae</taxon>
        <taxon>Neoaves</taxon>
        <taxon>Telluraves</taxon>
        <taxon>Accipitrimorphae</taxon>
        <taxon>Accipitriformes</taxon>
        <taxon>Accipitridae</taxon>
        <taxon>Accipitrinae</taxon>
        <taxon>Accipiter</taxon>
    </lineage>
</organism>
<evidence type="ECO:0000259" key="3">
    <source>
        <dbReference type="SMART" id="SM01394"/>
    </source>
</evidence>
<dbReference type="InterPro" id="IPR013787">
    <property type="entry name" value="S100_Ca-bd_sub"/>
</dbReference>
<dbReference type="CDD" id="cd00213">
    <property type="entry name" value="S-100"/>
    <property type="match status" value="1"/>
</dbReference>
<comment type="similarity">
    <text evidence="1">Belongs to the S-100 family.</text>
</comment>
<dbReference type="Pfam" id="PF01023">
    <property type="entry name" value="S_100"/>
    <property type="match status" value="1"/>
</dbReference>
<evidence type="ECO:0000256" key="1">
    <source>
        <dbReference type="ARBA" id="ARBA00007323"/>
    </source>
</evidence>
<dbReference type="GO" id="GO:0005509">
    <property type="term" value="F:calcium ion binding"/>
    <property type="evidence" value="ECO:0007669"/>
    <property type="project" value="TreeGrafter"/>
</dbReference>
<dbReference type="InterPro" id="IPR034325">
    <property type="entry name" value="S-100_dom"/>
</dbReference>